<feature type="transmembrane region" description="Helical" evidence="5">
    <location>
        <begin position="265"/>
        <end position="285"/>
    </location>
</feature>
<dbReference type="InterPro" id="IPR011547">
    <property type="entry name" value="SLC26A/SulP_dom"/>
</dbReference>
<name>A0A1G6GGN6_9ACTN</name>
<dbReference type="OrthoDB" id="9769739at2"/>
<feature type="transmembrane region" description="Helical" evidence="5">
    <location>
        <begin position="39"/>
        <end position="59"/>
    </location>
</feature>
<organism evidence="7 8">
    <name type="scientific">Raineyella antarctica</name>
    <dbReference type="NCBI Taxonomy" id="1577474"/>
    <lineage>
        <taxon>Bacteria</taxon>
        <taxon>Bacillati</taxon>
        <taxon>Actinomycetota</taxon>
        <taxon>Actinomycetes</taxon>
        <taxon>Propionibacteriales</taxon>
        <taxon>Propionibacteriaceae</taxon>
        <taxon>Raineyella</taxon>
    </lineage>
</organism>
<dbReference type="InterPro" id="IPR002645">
    <property type="entry name" value="STAS_dom"/>
</dbReference>
<feature type="transmembrane region" description="Helical" evidence="5">
    <location>
        <begin position="367"/>
        <end position="385"/>
    </location>
</feature>
<keyword evidence="2 5" id="KW-0812">Transmembrane</keyword>
<proteinExistence type="predicted"/>
<feature type="transmembrane region" description="Helical" evidence="5">
    <location>
        <begin position="397"/>
        <end position="425"/>
    </location>
</feature>
<dbReference type="STRING" id="1577474.GA0111570_103223"/>
<dbReference type="Gene3D" id="3.30.750.24">
    <property type="entry name" value="STAS domain"/>
    <property type="match status" value="1"/>
</dbReference>
<evidence type="ECO:0000313" key="8">
    <source>
        <dbReference type="Proteomes" id="UP000199086"/>
    </source>
</evidence>
<evidence type="ECO:0000259" key="6">
    <source>
        <dbReference type="PROSITE" id="PS50801"/>
    </source>
</evidence>
<feature type="transmembrane region" description="Helical" evidence="5">
    <location>
        <begin position="192"/>
        <end position="211"/>
    </location>
</feature>
<dbReference type="NCBIfam" id="TIGR00815">
    <property type="entry name" value="sulP"/>
    <property type="match status" value="1"/>
</dbReference>
<dbReference type="EMBL" id="FMYF01000003">
    <property type="protein sequence ID" value="SDB81157.1"/>
    <property type="molecule type" value="Genomic_DNA"/>
</dbReference>
<evidence type="ECO:0000256" key="5">
    <source>
        <dbReference type="SAM" id="Phobius"/>
    </source>
</evidence>
<evidence type="ECO:0000313" key="7">
    <source>
        <dbReference type="EMBL" id="SDB81157.1"/>
    </source>
</evidence>
<feature type="transmembrane region" description="Helical" evidence="5">
    <location>
        <begin position="218"/>
        <end position="236"/>
    </location>
</feature>
<dbReference type="InterPro" id="IPR036513">
    <property type="entry name" value="STAS_dom_sf"/>
</dbReference>
<feature type="transmembrane region" description="Helical" evidence="5">
    <location>
        <begin position="341"/>
        <end position="361"/>
    </location>
</feature>
<feature type="transmembrane region" description="Helical" evidence="5">
    <location>
        <begin position="95"/>
        <end position="112"/>
    </location>
</feature>
<dbReference type="Pfam" id="PF01740">
    <property type="entry name" value="STAS"/>
    <property type="match status" value="1"/>
</dbReference>
<evidence type="ECO:0000256" key="4">
    <source>
        <dbReference type="ARBA" id="ARBA00023136"/>
    </source>
</evidence>
<sequence length="578" mass="60420">MVQPATSTGPRGSRGLLRGLFPGVQVLRHYQRGWLRGDVLGGVTVAAYLVPQVMAYAVVAGMPPVVGLWATVGPLLVYVVLGSSRQLSVGPESTTALMTAAGVAGLVGALGPGRSRDVAAALALGTALICLVGWVARLGFLADLLSRPVLVGYMTGIGVLMVTSQLGALTGLDVSAATPYGEVAATFRQLSQAHLPTLLISGIGLVMLFVLRRLAPRLPGALVFVLLAALASWILGLGDRGVRLVGQIPRGLPDLGLPDLTGIPLGPLLAAALGVTVVGYSDVVLTGRSFASRRGEPIDSNQEFLALGAANLTTGLSGGFPVSCSGSRTALGDTMGTRTQLHSLVAVGFILLTVFAFGPALAQFPRAALGAVVVFAAVGLVEVREWRRIARFRRSELALAVLTTAGVLTFGVLQGIGIAIALSILELLRRLARPHDGILGRVPGLAGMHDVDDYPDAVQVPGLVVYRYDAPLFFANADNFIRRALEAVDVSSPPARWLLVNAEANVEVDITAVDVLQTLADELQKRGVQLALARVKQDMRDDLASTGFLEVVGEDFIFPTLPTAVAGYEDWVGKHPEG</sequence>
<dbReference type="PROSITE" id="PS50801">
    <property type="entry name" value="STAS"/>
    <property type="match status" value="1"/>
</dbReference>
<reference evidence="7 8" key="1">
    <citation type="submission" date="2016-06" db="EMBL/GenBank/DDBJ databases">
        <authorList>
            <person name="Olsen C.W."/>
            <person name="Carey S."/>
            <person name="Hinshaw L."/>
            <person name="Karasin A.I."/>
        </authorList>
    </citation>
    <scope>NUCLEOTIDE SEQUENCE [LARGE SCALE GENOMIC DNA]</scope>
    <source>
        <strain evidence="7 8">LZ-22</strain>
    </source>
</reference>
<dbReference type="CDD" id="cd07042">
    <property type="entry name" value="STAS_SulP_like_sulfate_transporter"/>
    <property type="match status" value="1"/>
</dbReference>
<keyword evidence="8" id="KW-1185">Reference proteome</keyword>
<comment type="subcellular location">
    <subcellularLocation>
        <location evidence="1">Membrane</location>
        <topology evidence="1">Multi-pass membrane protein</topology>
    </subcellularLocation>
</comment>
<dbReference type="Proteomes" id="UP000199086">
    <property type="component" value="Unassembled WGS sequence"/>
</dbReference>
<feature type="transmembrane region" description="Helical" evidence="5">
    <location>
        <begin position="65"/>
        <end position="83"/>
    </location>
</feature>
<feature type="domain" description="STAS" evidence="6">
    <location>
        <begin position="453"/>
        <end position="568"/>
    </location>
</feature>
<dbReference type="SUPFAM" id="SSF52091">
    <property type="entry name" value="SpoIIaa-like"/>
    <property type="match status" value="1"/>
</dbReference>
<dbReference type="InterPro" id="IPR001902">
    <property type="entry name" value="SLC26A/SulP_fam"/>
</dbReference>
<keyword evidence="4 5" id="KW-0472">Membrane</keyword>
<dbReference type="GO" id="GO:0016020">
    <property type="term" value="C:membrane"/>
    <property type="evidence" value="ECO:0007669"/>
    <property type="project" value="UniProtKB-SubCell"/>
</dbReference>
<protein>
    <submittedName>
        <fullName evidence="7">Sulfate permease, SulP family</fullName>
    </submittedName>
</protein>
<feature type="transmembrane region" description="Helical" evidence="5">
    <location>
        <begin position="118"/>
        <end position="138"/>
    </location>
</feature>
<evidence type="ECO:0000256" key="2">
    <source>
        <dbReference type="ARBA" id="ARBA00022692"/>
    </source>
</evidence>
<evidence type="ECO:0000256" key="1">
    <source>
        <dbReference type="ARBA" id="ARBA00004141"/>
    </source>
</evidence>
<dbReference type="AlphaFoldDB" id="A0A1G6GGN6"/>
<gene>
    <name evidence="7" type="ORF">GA0111570_103223</name>
</gene>
<dbReference type="PANTHER" id="PTHR11814">
    <property type="entry name" value="SULFATE TRANSPORTER"/>
    <property type="match status" value="1"/>
</dbReference>
<feature type="transmembrane region" description="Helical" evidence="5">
    <location>
        <begin position="150"/>
        <end position="172"/>
    </location>
</feature>
<dbReference type="GO" id="GO:0055085">
    <property type="term" value="P:transmembrane transport"/>
    <property type="evidence" value="ECO:0007669"/>
    <property type="project" value="InterPro"/>
</dbReference>
<keyword evidence="3 5" id="KW-1133">Transmembrane helix</keyword>
<dbReference type="Pfam" id="PF00916">
    <property type="entry name" value="Sulfate_transp"/>
    <property type="match status" value="1"/>
</dbReference>
<dbReference type="RefSeq" id="WP_092607758.1">
    <property type="nucleotide sequence ID" value="NZ_FMYF01000003.1"/>
</dbReference>
<evidence type="ECO:0000256" key="3">
    <source>
        <dbReference type="ARBA" id="ARBA00022989"/>
    </source>
</evidence>
<accession>A0A1G6GGN6</accession>